<accession>A0A8D8R752</accession>
<name>A0A8D8R752_9HEMI</name>
<organism evidence="2">
    <name type="scientific">Cacopsylla melanoneura</name>
    <dbReference type="NCBI Taxonomy" id="428564"/>
    <lineage>
        <taxon>Eukaryota</taxon>
        <taxon>Metazoa</taxon>
        <taxon>Ecdysozoa</taxon>
        <taxon>Arthropoda</taxon>
        <taxon>Hexapoda</taxon>
        <taxon>Insecta</taxon>
        <taxon>Pterygota</taxon>
        <taxon>Neoptera</taxon>
        <taxon>Paraneoptera</taxon>
        <taxon>Hemiptera</taxon>
        <taxon>Sternorrhyncha</taxon>
        <taxon>Psylloidea</taxon>
        <taxon>Psyllidae</taxon>
        <taxon>Psyllinae</taxon>
        <taxon>Cacopsylla</taxon>
    </lineage>
</organism>
<dbReference type="EMBL" id="HBUF01622479">
    <property type="protein sequence ID" value="CAG6781327.1"/>
    <property type="molecule type" value="Transcribed_RNA"/>
</dbReference>
<dbReference type="AlphaFoldDB" id="A0A8D8R752"/>
<dbReference type="EMBL" id="HBUF01277132">
    <property type="protein sequence ID" value="CAG6686546.1"/>
    <property type="molecule type" value="Transcribed_RNA"/>
</dbReference>
<protein>
    <submittedName>
        <fullName evidence="2">Uncharacterized protein</fullName>
    </submittedName>
</protein>
<feature type="region of interest" description="Disordered" evidence="1">
    <location>
        <begin position="43"/>
        <end position="77"/>
    </location>
</feature>
<dbReference type="EMBL" id="HBUF01457369">
    <property type="protein sequence ID" value="CAG6743980.1"/>
    <property type="molecule type" value="Transcribed_RNA"/>
</dbReference>
<feature type="compositionally biased region" description="Basic and acidic residues" evidence="1">
    <location>
        <begin position="43"/>
        <end position="55"/>
    </location>
</feature>
<dbReference type="EMBL" id="HBUF01277133">
    <property type="protein sequence ID" value="CAG6686548.1"/>
    <property type="molecule type" value="Transcribed_RNA"/>
</dbReference>
<reference evidence="2" key="1">
    <citation type="submission" date="2021-05" db="EMBL/GenBank/DDBJ databases">
        <authorList>
            <person name="Alioto T."/>
            <person name="Alioto T."/>
            <person name="Gomez Garrido J."/>
        </authorList>
    </citation>
    <scope>NUCLEOTIDE SEQUENCE</scope>
</reference>
<proteinExistence type="predicted"/>
<evidence type="ECO:0000313" key="2">
    <source>
        <dbReference type="EMBL" id="CAG6643542.1"/>
    </source>
</evidence>
<evidence type="ECO:0000256" key="1">
    <source>
        <dbReference type="SAM" id="MobiDB-lite"/>
    </source>
</evidence>
<sequence>MFNSSINNHLFNNSRVPLSEVNIDFEDSDDELFTWERTTSDRINDHGRELREGQSRSRRRVSVLEPSSSQHSASLGGDSSFEISIALVLRTSLPRALQRGLRRRTRGAAKWRSRIHRLPRRN</sequence>
<dbReference type="EMBL" id="HBUF01127660">
    <property type="protein sequence ID" value="CAG6643542.1"/>
    <property type="molecule type" value="Transcribed_RNA"/>
</dbReference>
<dbReference type="EMBL" id="HBUF01127661">
    <property type="protein sequence ID" value="CAG6643544.1"/>
    <property type="molecule type" value="Transcribed_RNA"/>
</dbReference>